<dbReference type="SUPFAM" id="SSF57184">
    <property type="entry name" value="Growth factor receptor domain"/>
    <property type="match status" value="2"/>
</dbReference>
<evidence type="ECO:0000256" key="1">
    <source>
        <dbReference type="PROSITE-ProRule" id="PRU00206"/>
    </source>
</evidence>
<sequence length="775" mass="82186">MTLTLQSPSLTTTSVTSNTLSITTGVWILLSYTVVYSSYSTTITPYLNNVAVTGTTSSEYVYRESAASTLYIGQGNSYFSGFIYNFKLWNTNYSPFTTEYTGTELCTSGGSACFGTCTFGQYYDTVTSQCKPCSSCSKGCTRASSCNICYDPLCSVCTGFGSGKCTTCITNASKTAATDCACNSGYYLSDPFTCTACYTGCSVCTGTGYYQCTACVSTKYFLSVMCLSYCPTGYTQDSTNNLCTVSTTNVISVALQDLIYLGTVSSFTVGSSSTNAYPTFDAGSDPIPSIYRGYYFANAYYMTYSSLIITPYFIVTVWVKPILSGYLLLKLDSSSNAMFAFSFTGLGYASLTLRLQDATTVTSTGLTSVLGSWHNIAFTGDISSGKTVITLYTDGNLIGGTSTATSVSVSPFIDSSSGTLYVGSQSGSNGFTGFLWSFKFYNGNSNQNAEWITSGCNSGCSTCPSEKKCPDSCSFGYFYSGSGCTQCGSGCGNYGCRSTDTCRLCQTKECYACTLFDGSCTSCITNASPSGTACACNTNAFWKASTATCELCDNKCSACAGTYYFLCNTCSSGTIVDNVCLNGCPQGYSTSPCTSTKSAIFQALFDTSFSGTYSTYFQTSSSSATYQFFSTPDALDPVPAYKRGLYFSGGQYLITNTNILLSNNVSMGLWIYVITSGDILQKSPGITFSSSGVLTVTLENQSLTTSSLSTTALTAFSGWTYVSFSISFLNGDTSIATYLNGAAGNTASSATNIYRDTSNALYIGKSTNSYFTGFV</sequence>
<keyword evidence="2" id="KW-0472">Membrane</keyword>
<dbReference type="AlphaFoldDB" id="A0AAU9KP56"/>
<proteinExistence type="predicted"/>
<dbReference type="PROSITE" id="PS50050">
    <property type="entry name" value="TNFR_NGFR_2"/>
    <property type="match status" value="1"/>
</dbReference>
<dbReference type="InterPro" id="IPR006212">
    <property type="entry name" value="Furin_repeat"/>
</dbReference>
<accession>A0AAU9KP56</accession>
<name>A0AAU9KP56_9CILI</name>
<dbReference type="CDD" id="cd00064">
    <property type="entry name" value="FU"/>
    <property type="match status" value="1"/>
</dbReference>
<keyword evidence="2" id="KW-1133">Transmembrane helix</keyword>
<dbReference type="Pfam" id="PF13385">
    <property type="entry name" value="Laminin_G_3"/>
    <property type="match status" value="1"/>
</dbReference>
<protein>
    <recommendedName>
        <fullName evidence="3">TNFR-Cys domain-containing protein</fullName>
    </recommendedName>
</protein>
<dbReference type="InterPro" id="IPR013320">
    <property type="entry name" value="ConA-like_dom_sf"/>
</dbReference>
<evidence type="ECO:0000256" key="2">
    <source>
        <dbReference type="SAM" id="Phobius"/>
    </source>
</evidence>
<dbReference type="EMBL" id="CAJZBQ010000063">
    <property type="protein sequence ID" value="CAG9335911.1"/>
    <property type="molecule type" value="Genomic_DNA"/>
</dbReference>
<dbReference type="SUPFAM" id="SSF49899">
    <property type="entry name" value="Concanavalin A-like lectins/glucanases"/>
    <property type="match status" value="3"/>
</dbReference>
<dbReference type="Gene3D" id="2.60.120.200">
    <property type="match status" value="2"/>
</dbReference>
<dbReference type="InterPro" id="IPR001368">
    <property type="entry name" value="TNFR/NGFR_Cys_rich_reg"/>
</dbReference>
<dbReference type="Gene3D" id="2.10.220.10">
    <property type="entry name" value="Hormone Receptor, Insulin-like Growth Factor Receptor 1, Chain A, domain 2"/>
    <property type="match status" value="1"/>
</dbReference>
<reference evidence="4" key="1">
    <citation type="submission" date="2021-09" db="EMBL/GenBank/DDBJ databases">
        <authorList>
            <consortium name="AG Swart"/>
            <person name="Singh M."/>
            <person name="Singh A."/>
            <person name="Seah K."/>
            <person name="Emmerich C."/>
        </authorList>
    </citation>
    <scope>NUCLEOTIDE SEQUENCE</scope>
    <source>
        <strain evidence="4">ATCC30299</strain>
    </source>
</reference>
<keyword evidence="5" id="KW-1185">Reference proteome</keyword>
<evidence type="ECO:0000259" key="3">
    <source>
        <dbReference type="PROSITE" id="PS50050"/>
    </source>
</evidence>
<gene>
    <name evidence="4" type="ORF">BSTOLATCC_MIC65229</name>
</gene>
<comment type="caution">
    <text evidence="1">Lacks conserved residue(s) required for the propagation of feature annotation.</text>
</comment>
<evidence type="ECO:0000313" key="4">
    <source>
        <dbReference type="EMBL" id="CAG9335911.1"/>
    </source>
</evidence>
<keyword evidence="1" id="KW-1015">Disulfide bond</keyword>
<organism evidence="4 5">
    <name type="scientific">Blepharisma stoltei</name>
    <dbReference type="NCBI Taxonomy" id="1481888"/>
    <lineage>
        <taxon>Eukaryota</taxon>
        <taxon>Sar</taxon>
        <taxon>Alveolata</taxon>
        <taxon>Ciliophora</taxon>
        <taxon>Postciliodesmatophora</taxon>
        <taxon>Heterotrichea</taxon>
        <taxon>Heterotrichida</taxon>
        <taxon>Blepharismidae</taxon>
        <taxon>Blepharisma</taxon>
    </lineage>
</organism>
<comment type="caution">
    <text evidence="4">The sequence shown here is derived from an EMBL/GenBank/DDBJ whole genome shotgun (WGS) entry which is preliminary data.</text>
</comment>
<dbReference type="InterPro" id="IPR009030">
    <property type="entry name" value="Growth_fac_rcpt_cys_sf"/>
</dbReference>
<dbReference type="SMART" id="SM00261">
    <property type="entry name" value="FU"/>
    <property type="match status" value="3"/>
</dbReference>
<feature type="disulfide bond" evidence="1">
    <location>
        <begin position="133"/>
        <end position="146"/>
    </location>
</feature>
<feature type="transmembrane region" description="Helical" evidence="2">
    <location>
        <begin position="20"/>
        <end position="39"/>
    </location>
</feature>
<keyword evidence="2" id="KW-0812">Transmembrane</keyword>
<feature type="repeat" description="TNFR-Cys" evidence="1">
    <location>
        <begin position="116"/>
        <end position="154"/>
    </location>
</feature>
<evidence type="ECO:0000313" key="5">
    <source>
        <dbReference type="Proteomes" id="UP001162131"/>
    </source>
</evidence>
<feature type="transmembrane region" description="Helical" evidence="2">
    <location>
        <begin position="299"/>
        <end position="319"/>
    </location>
</feature>
<feature type="disulfide bond" evidence="1">
    <location>
        <begin position="136"/>
        <end position="154"/>
    </location>
</feature>
<feature type="domain" description="TNFR-Cys" evidence="3">
    <location>
        <begin position="116"/>
        <end position="154"/>
    </location>
</feature>
<dbReference type="Proteomes" id="UP001162131">
    <property type="component" value="Unassembled WGS sequence"/>
</dbReference>